<feature type="region of interest" description="Disordered" evidence="8">
    <location>
        <begin position="128"/>
        <end position="164"/>
    </location>
</feature>
<keyword evidence="6" id="KW-0175">Coiled coil</keyword>
<dbReference type="InterPro" id="IPR005579">
    <property type="entry name" value="Cgr1-like"/>
</dbReference>
<evidence type="ECO:0000256" key="1">
    <source>
        <dbReference type="ARBA" id="ARBA00004090"/>
    </source>
</evidence>
<keyword evidence="7" id="KW-0539">Nucleus</keyword>
<comment type="subcellular location">
    <subcellularLocation>
        <location evidence="2">Nucleus</location>
        <location evidence="2">Nucleolus</location>
    </subcellularLocation>
</comment>
<dbReference type="GO" id="GO:0006364">
    <property type="term" value="P:rRNA processing"/>
    <property type="evidence" value="ECO:0007669"/>
    <property type="project" value="UniProtKB-KW"/>
</dbReference>
<evidence type="ECO:0000256" key="2">
    <source>
        <dbReference type="ARBA" id="ARBA00004604"/>
    </source>
</evidence>
<evidence type="ECO:0000256" key="8">
    <source>
        <dbReference type="SAM" id="MobiDB-lite"/>
    </source>
</evidence>
<dbReference type="Pfam" id="PF03879">
    <property type="entry name" value="Cgr1"/>
    <property type="match status" value="1"/>
</dbReference>
<protein>
    <recommendedName>
        <fullName evidence="11">rRNA-processing protein</fullName>
    </recommendedName>
</protein>
<evidence type="ECO:0000256" key="5">
    <source>
        <dbReference type="ARBA" id="ARBA00022552"/>
    </source>
</evidence>
<comment type="similarity">
    <text evidence="3">Belongs to the CGR1 family.</text>
</comment>
<keyword evidence="4" id="KW-0690">Ribosome biogenesis</keyword>
<dbReference type="OMA" id="NGKQWHD"/>
<keyword evidence="5" id="KW-0698">rRNA processing</keyword>
<proteinExistence type="inferred from homology"/>
<dbReference type="EMBL" id="GL377302">
    <property type="protein sequence ID" value="EFJ02334.1"/>
    <property type="molecule type" value="Genomic_DNA"/>
</dbReference>
<reference evidence="9 10" key="1">
    <citation type="journal article" date="2010" name="Nat. Biotechnol.">
        <title>Genome sequence of the model mushroom Schizophyllum commune.</title>
        <authorList>
            <person name="Ohm R.A."/>
            <person name="de Jong J.F."/>
            <person name="Lugones L.G."/>
            <person name="Aerts A."/>
            <person name="Kothe E."/>
            <person name="Stajich J.E."/>
            <person name="de Vries R.P."/>
            <person name="Record E."/>
            <person name="Levasseur A."/>
            <person name="Baker S.E."/>
            <person name="Bartholomew K.A."/>
            <person name="Coutinho P.M."/>
            <person name="Erdmann S."/>
            <person name="Fowler T.J."/>
            <person name="Gathman A.C."/>
            <person name="Lombard V."/>
            <person name="Henrissat B."/>
            <person name="Knabe N."/>
            <person name="Kuees U."/>
            <person name="Lilly W.W."/>
            <person name="Lindquist E."/>
            <person name="Lucas S."/>
            <person name="Magnuson J.K."/>
            <person name="Piumi F."/>
            <person name="Raudaskoski M."/>
            <person name="Salamov A."/>
            <person name="Schmutz J."/>
            <person name="Schwarze F.W.M.R."/>
            <person name="vanKuyk P.A."/>
            <person name="Horton J.S."/>
            <person name="Grigoriev I.V."/>
            <person name="Woesten H.A.B."/>
        </authorList>
    </citation>
    <scope>NUCLEOTIDE SEQUENCE [LARGE SCALE GENOMIC DNA]</scope>
    <source>
        <strain evidence="10">H4-8 / FGSC 9210</strain>
    </source>
</reference>
<dbReference type="InParanoid" id="D8PPD0"/>
<evidence type="ECO:0008006" key="11">
    <source>
        <dbReference type="Google" id="ProtNLM"/>
    </source>
</evidence>
<dbReference type="eggNOG" id="ENOG502SCS3">
    <property type="taxonomic scope" value="Eukaryota"/>
</dbReference>
<dbReference type="GO" id="GO:0005730">
    <property type="term" value="C:nucleolus"/>
    <property type="evidence" value="ECO:0007669"/>
    <property type="project" value="UniProtKB-SubCell"/>
</dbReference>
<dbReference type="FunCoup" id="D8PPD0">
    <property type="interactions" value="6"/>
</dbReference>
<evidence type="ECO:0000256" key="4">
    <source>
        <dbReference type="ARBA" id="ARBA00022517"/>
    </source>
</evidence>
<dbReference type="HOGENOM" id="CLU_125051_1_0_1"/>
<keyword evidence="10" id="KW-1185">Reference proteome</keyword>
<comment type="function">
    <text evidence="1">Involved in nucleolar integrity and required for processing of the pre-rRNA for the 60S ribosome subunit.</text>
</comment>
<feature type="compositionally biased region" description="Basic residues" evidence="8">
    <location>
        <begin position="144"/>
        <end position="164"/>
    </location>
</feature>
<evidence type="ECO:0000313" key="10">
    <source>
        <dbReference type="Proteomes" id="UP000007431"/>
    </source>
</evidence>
<sequence length="164" mass="18692">MGDAITLLVAGPSPEQYFASPLFVRSRLHLACTLRTTHLAMEPAPSTEATPVVELASSSGGRVSGKAWKPQKKATVRSHIQEGVRTKNWEDRMEKEKKAQAIKKLQAELKEEQEAERKARIDRIKERRAKAEERERIEMEKAKMGARKAARLRRRQGRTKKINH</sequence>
<evidence type="ECO:0000256" key="7">
    <source>
        <dbReference type="ARBA" id="ARBA00023242"/>
    </source>
</evidence>
<feature type="non-terminal residue" evidence="9">
    <location>
        <position position="164"/>
    </location>
</feature>
<evidence type="ECO:0000256" key="3">
    <source>
        <dbReference type="ARBA" id="ARBA00007869"/>
    </source>
</evidence>
<feature type="region of interest" description="Disordered" evidence="8">
    <location>
        <begin position="56"/>
        <end position="79"/>
    </location>
</feature>
<feature type="compositionally biased region" description="Basic and acidic residues" evidence="8">
    <location>
        <begin position="128"/>
        <end position="143"/>
    </location>
</feature>
<accession>D8PPD0</accession>
<evidence type="ECO:0000313" key="9">
    <source>
        <dbReference type="EMBL" id="EFJ02334.1"/>
    </source>
</evidence>
<dbReference type="VEuPathDB" id="FungiDB:SCHCODRAFT_02675672"/>
<gene>
    <name evidence="9" type="ORF">SCHCODRAFT_103866</name>
</gene>
<organism evidence="10">
    <name type="scientific">Schizophyllum commune (strain H4-8 / FGSC 9210)</name>
    <name type="common">Split gill fungus</name>
    <dbReference type="NCBI Taxonomy" id="578458"/>
    <lineage>
        <taxon>Eukaryota</taxon>
        <taxon>Fungi</taxon>
        <taxon>Dikarya</taxon>
        <taxon>Basidiomycota</taxon>
        <taxon>Agaricomycotina</taxon>
        <taxon>Agaricomycetes</taxon>
        <taxon>Agaricomycetidae</taxon>
        <taxon>Agaricales</taxon>
        <taxon>Schizophyllaceae</taxon>
        <taxon>Schizophyllum</taxon>
    </lineage>
</organism>
<evidence type="ECO:0000256" key="6">
    <source>
        <dbReference type="ARBA" id="ARBA00023054"/>
    </source>
</evidence>
<dbReference type="AlphaFoldDB" id="D8PPD0"/>
<name>D8PPD0_SCHCM</name>
<dbReference type="Proteomes" id="UP000007431">
    <property type="component" value="Unassembled WGS sequence"/>
</dbReference>